<dbReference type="EMBL" id="JAFBDT010000004">
    <property type="protein sequence ID" value="MBM7561333.1"/>
    <property type="molecule type" value="Genomic_DNA"/>
</dbReference>
<comment type="caution">
    <text evidence="1">The sequence shown here is derived from an EMBL/GenBank/DDBJ whole genome shotgun (WGS) entry which is preliminary data.</text>
</comment>
<name>A0ABS2MPM4_9FIRM</name>
<sequence>MSKPAELAQAILKETEIIESAVEAKDIEIVNTILERRQKLIDDLATYAPFEPSSEIGQIIEKIREKDDFCKVGISQLKAALEQEQYAVKSEKSQITKSKKAYDRYQMNLPGQMSGMSIDKRK</sequence>
<evidence type="ECO:0000313" key="1">
    <source>
        <dbReference type="EMBL" id="MBM7561333.1"/>
    </source>
</evidence>
<proteinExistence type="predicted"/>
<accession>A0ABS2MPM4</accession>
<organism evidence="1 2">
    <name type="scientific">Fusibacter tunisiensis</name>
    <dbReference type="NCBI Taxonomy" id="1008308"/>
    <lineage>
        <taxon>Bacteria</taxon>
        <taxon>Bacillati</taxon>
        <taxon>Bacillota</taxon>
        <taxon>Clostridia</taxon>
        <taxon>Eubacteriales</taxon>
        <taxon>Eubacteriales Family XII. Incertae Sedis</taxon>
        <taxon>Fusibacter</taxon>
    </lineage>
</organism>
<protein>
    <submittedName>
        <fullName evidence="1">Valyl-tRNA synthetase</fullName>
    </submittedName>
</protein>
<reference evidence="1 2" key="1">
    <citation type="submission" date="2021-01" db="EMBL/GenBank/DDBJ databases">
        <title>Genomic Encyclopedia of Type Strains, Phase IV (KMG-IV): sequencing the most valuable type-strain genomes for metagenomic binning, comparative biology and taxonomic classification.</title>
        <authorList>
            <person name="Goeker M."/>
        </authorList>
    </citation>
    <scope>NUCLEOTIDE SEQUENCE [LARGE SCALE GENOMIC DNA]</scope>
    <source>
        <strain evidence="1 2">DSM 24436</strain>
    </source>
</reference>
<keyword evidence="2" id="KW-1185">Reference proteome</keyword>
<dbReference type="Proteomes" id="UP000767854">
    <property type="component" value="Unassembled WGS sequence"/>
</dbReference>
<gene>
    <name evidence="1" type="ORF">JOC49_000853</name>
</gene>
<evidence type="ECO:0000313" key="2">
    <source>
        <dbReference type="Proteomes" id="UP000767854"/>
    </source>
</evidence>
<dbReference type="RefSeq" id="WP_204662729.1">
    <property type="nucleotide sequence ID" value="NZ_JAFBDT010000004.1"/>
</dbReference>